<dbReference type="AlphaFoldDB" id="A0A099EV24"/>
<dbReference type="PANTHER" id="PTHR48075:SF5">
    <property type="entry name" value="3-HYDROXYBUTYRYL-COA DEHYDROGENASE"/>
    <property type="match status" value="1"/>
</dbReference>
<evidence type="ECO:0000313" key="8">
    <source>
        <dbReference type="Proteomes" id="UP000182312"/>
    </source>
</evidence>
<proteinExistence type="predicted"/>
<accession>A0A099EV24</accession>
<dbReference type="SUPFAM" id="SSF48179">
    <property type="entry name" value="6-phosphogluconate dehydrogenase C-terminal domain-like"/>
    <property type="match status" value="1"/>
</dbReference>
<dbReference type="EMBL" id="JRKN01000060">
    <property type="protein sequence ID" value="KGJ01763.1"/>
    <property type="molecule type" value="Genomic_DNA"/>
</dbReference>
<reference evidence="6 8" key="3">
    <citation type="submission" date="2016-10" db="EMBL/GenBank/DDBJ databases">
        <authorList>
            <person name="de Groot N.N."/>
        </authorList>
    </citation>
    <scope>NUCLEOTIDE SEQUENCE [LARGE SCALE GENOMIC DNA]</scope>
    <source>
        <strain evidence="6 8">CGMCC 1.6117</strain>
    </source>
</reference>
<dbReference type="STRING" id="376733.SAMN04487972_11010"/>
<evidence type="ECO:0000259" key="4">
    <source>
        <dbReference type="Pfam" id="PF02737"/>
    </source>
</evidence>
<keyword evidence="7" id="KW-1185">Reference proteome</keyword>
<feature type="domain" description="3-hydroxyacyl-CoA dehydrogenase C-terminal" evidence="3">
    <location>
        <begin position="189"/>
        <end position="288"/>
    </location>
</feature>
<dbReference type="GO" id="GO:0016616">
    <property type="term" value="F:oxidoreductase activity, acting on the CH-OH group of donors, NAD or NADP as acceptor"/>
    <property type="evidence" value="ECO:0007669"/>
    <property type="project" value="InterPro"/>
</dbReference>
<gene>
    <name evidence="5" type="ORF">IT41_19300</name>
    <name evidence="6" type="ORF">SAMN04487972_11010</name>
</gene>
<dbReference type="Gene3D" id="1.10.1040.50">
    <property type="match status" value="1"/>
</dbReference>
<sequence>MHPSQNLTVVGTGVLGGQIAWHSAYMGKTVVAYNPDPAELEKCRQAHARLGETYKADLGSSDAEIEATKARLSYSTDLAAAVAKADIVIESVPEIPAVKTATYRDLADALPAHTLLMSNSSTLMPSDFAQATGRPEKYCALHFANLIWKLNLVEIMGHAGTADSTYETAVRFGIEIGMVPIPVARENPGYVLNAWLDTMLNACQTLVTNGVSTPEDVDRTYLIANRGATLPPFGILDVIGMNTMKNIWAYWGEKHGDAQMLRNAEYLDEHFISKGKTGVADGEGYYRYPDPAYAAADFLAIPGLDKAAEIAALCRQAPEGGN</sequence>
<dbReference type="Gene3D" id="3.40.50.720">
    <property type="entry name" value="NAD(P)-binding Rossmann-like Domain"/>
    <property type="match status" value="1"/>
</dbReference>
<dbReference type="GO" id="GO:0006631">
    <property type="term" value="P:fatty acid metabolic process"/>
    <property type="evidence" value="ECO:0007669"/>
    <property type="project" value="InterPro"/>
</dbReference>
<evidence type="ECO:0000256" key="2">
    <source>
        <dbReference type="PIRSR" id="PIRSR000105-1"/>
    </source>
</evidence>
<dbReference type="InterPro" id="IPR008927">
    <property type="entry name" value="6-PGluconate_DH-like_C_sf"/>
</dbReference>
<dbReference type="Pfam" id="PF00725">
    <property type="entry name" value="3HCDH"/>
    <property type="match status" value="1"/>
</dbReference>
<evidence type="ECO:0000313" key="6">
    <source>
        <dbReference type="EMBL" id="SFA52701.1"/>
    </source>
</evidence>
<dbReference type="InterPro" id="IPR022694">
    <property type="entry name" value="3-OHacyl-CoA_DH"/>
</dbReference>
<dbReference type="eggNOG" id="COG1250">
    <property type="taxonomic scope" value="Bacteria"/>
</dbReference>
<organism evidence="5 7">
    <name type="scientific">Paracoccus halophilus</name>
    <dbReference type="NCBI Taxonomy" id="376733"/>
    <lineage>
        <taxon>Bacteria</taxon>
        <taxon>Pseudomonadati</taxon>
        <taxon>Pseudomonadota</taxon>
        <taxon>Alphaproteobacteria</taxon>
        <taxon>Rhodobacterales</taxon>
        <taxon>Paracoccaceae</taxon>
        <taxon>Paracoccus</taxon>
    </lineage>
</organism>
<dbReference type="SUPFAM" id="SSF51735">
    <property type="entry name" value="NAD(P)-binding Rossmann-fold domains"/>
    <property type="match status" value="1"/>
</dbReference>
<dbReference type="Pfam" id="PF02737">
    <property type="entry name" value="3HCDH_N"/>
    <property type="match status" value="1"/>
</dbReference>
<name>A0A099EV24_9RHOB</name>
<dbReference type="InterPro" id="IPR006108">
    <property type="entry name" value="3HC_DH_C"/>
</dbReference>
<feature type="site" description="Important for catalytic activity" evidence="2">
    <location>
        <position position="142"/>
    </location>
</feature>
<evidence type="ECO:0000256" key="1">
    <source>
        <dbReference type="ARBA" id="ARBA00023002"/>
    </source>
</evidence>
<reference evidence="5 7" key="1">
    <citation type="submission" date="2014-09" db="EMBL/GenBank/DDBJ databases">
        <authorList>
            <person name="McGinnis J.M."/>
            <person name="Wolfgang W.J."/>
        </authorList>
    </citation>
    <scope>NUCLEOTIDE SEQUENCE [LARGE SCALE GENOMIC DNA]</scope>
    <source>
        <strain evidence="5 7">JCM 14014</strain>
    </source>
</reference>
<keyword evidence="1" id="KW-0560">Oxidoreductase</keyword>
<protein>
    <submittedName>
        <fullName evidence="5">3-hydroxybutyryl-CoA dehydrogenase</fullName>
    </submittedName>
</protein>
<dbReference type="GO" id="GO:0070403">
    <property type="term" value="F:NAD+ binding"/>
    <property type="evidence" value="ECO:0007669"/>
    <property type="project" value="InterPro"/>
</dbReference>
<reference evidence="5 7" key="2">
    <citation type="submission" date="2014-10" db="EMBL/GenBank/DDBJ databases">
        <title>Paracoccus sanguinis sp. nov., isolated from clinical specimens of New York State patients.</title>
        <authorList>
            <person name="Mingle L.A."/>
            <person name="Cole J.A."/>
            <person name="Lapierre P."/>
            <person name="Musser K.A."/>
        </authorList>
    </citation>
    <scope>NUCLEOTIDE SEQUENCE [LARGE SCALE GENOMIC DNA]</scope>
    <source>
        <strain evidence="5 7">JCM 14014</strain>
    </source>
</reference>
<evidence type="ECO:0000313" key="5">
    <source>
        <dbReference type="EMBL" id="KGJ01763.1"/>
    </source>
</evidence>
<dbReference type="RefSeq" id="WP_036744189.1">
    <property type="nucleotide sequence ID" value="NZ_FOJO01000010.1"/>
</dbReference>
<dbReference type="PIRSF" id="PIRSF000105">
    <property type="entry name" value="HCDH"/>
    <property type="match status" value="1"/>
</dbReference>
<evidence type="ECO:0000313" key="7">
    <source>
        <dbReference type="Proteomes" id="UP000029846"/>
    </source>
</evidence>
<dbReference type="InterPro" id="IPR006176">
    <property type="entry name" value="3-OHacyl-CoA_DH_NAD-bd"/>
</dbReference>
<dbReference type="NCBIfam" id="NF006143">
    <property type="entry name" value="PRK08293.1"/>
    <property type="match status" value="1"/>
</dbReference>
<feature type="domain" description="3-hydroxyacyl-CoA dehydrogenase NAD binding" evidence="4">
    <location>
        <begin position="7"/>
        <end position="183"/>
    </location>
</feature>
<dbReference type="OrthoDB" id="9803287at2"/>
<dbReference type="Proteomes" id="UP000182312">
    <property type="component" value="Unassembled WGS sequence"/>
</dbReference>
<dbReference type="PANTHER" id="PTHR48075">
    <property type="entry name" value="3-HYDROXYACYL-COA DEHYDROGENASE FAMILY PROTEIN"/>
    <property type="match status" value="1"/>
</dbReference>
<dbReference type="Proteomes" id="UP000029846">
    <property type="component" value="Unassembled WGS sequence"/>
</dbReference>
<dbReference type="EMBL" id="FOJO01000010">
    <property type="protein sequence ID" value="SFA52701.1"/>
    <property type="molecule type" value="Genomic_DNA"/>
</dbReference>
<evidence type="ECO:0000259" key="3">
    <source>
        <dbReference type="Pfam" id="PF00725"/>
    </source>
</evidence>
<dbReference type="InterPro" id="IPR036291">
    <property type="entry name" value="NAD(P)-bd_dom_sf"/>
</dbReference>